<keyword evidence="6" id="KW-0479">Metal-binding</keyword>
<comment type="subcellular location">
    <subcellularLocation>
        <location evidence="1">Cytoplasmic vesicle</location>
        <location evidence="1">Secretory vesicle membrane</location>
        <topology evidence="1">Multi-pass membrane protein</topology>
    </subcellularLocation>
</comment>
<feature type="domain" description="Cation efflux protein cytoplasmic" evidence="16">
    <location>
        <begin position="311"/>
        <end position="385"/>
    </location>
</feature>
<evidence type="ECO:0000256" key="10">
    <source>
        <dbReference type="ARBA" id="ARBA00023065"/>
    </source>
</evidence>
<keyword evidence="17" id="KW-1185">Reference proteome</keyword>
<dbReference type="GO" id="GO:0010043">
    <property type="term" value="P:response to zinc ion"/>
    <property type="evidence" value="ECO:0007669"/>
    <property type="project" value="TreeGrafter"/>
</dbReference>
<organism evidence="17 18">
    <name type="scientific">Petromyzon marinus</name>
    <name type="common">Sea lamprey</name>
    <dbReference type="NCBI Taxonomy" id="7757"/>
    <lineage>
        <taxon>Eukaryota</taxon>
        <taxon>Metazoa</taxon>
        <taxon>Chordata</taxon>
        <taxon>Craniata</taxon>
        <taxon>Vertebrata</taxon>
        <taxon>Cyclostomata</taxon>
        <taxon>Hyperoartia</taxon>
        <taxon>Petromyzontiformes</taxon>
        <taxon>Petromyzontidae</taxon>
        <taxon>Petromyzon</taxon>
    </lineage>
</organism>
<gene>
    <name evidence="18" type="primary">LOC116941507</name>
</gene>
<dbReference type="FunFam" id="1.20.1510.10:FF:000002">
    <property type="entry name" value="zinc transporter 3 isoform X1"/>
    <property type="match status" value="1"/>
</dbReference>
<evidence type="ECO:0000313" key="18">
    <source>
        <dbReference type="RefSeq" id="XP_032808530.1"/>
    </source>
</evidence>
<dbReference type="GO" id="GO:0046872">
    <property type="term" value="F:metal ion binding"/>
    <property type="evidence" value="ECO:0007669"/>
    <property type="project" value="UniProtKB-KW"/>
</dbReference>
<evidence type="ECO:0000256" key="3">
    <source>
        <dbReference type="ARBA" id="ARBA00022448"/>
    </source>
</evidence>
<keyword evidence="5 14" id="KW-0812">Transmembrane</keyword>
<dbReference type="GO" id="GO:0030658">
    <property type="term" value="C:transport vesicle membrane"/>
    <property type="evidence" value="ECO:0007669"/>
    <property type="project" value="UniProtKB-SubCell"/>
</dbReference>
<evidence type="ECO:0000256" key="14">
    <source>
        <dbReference type="SAM" id="Phobius"/>
    </source>
</evidence>
<dbReference type="SUPFAM" id="SSF160240">
    <property type="entry name" value="Cation efflux protein cytoplasmic domain-like"/>
    <property type="match status" value="1"/>
</dbReference>
<evidence type="ECO:0000256" key="4">
    <source>
        <dbReference type="ARBA" id="ARBA00022449"/>
    </source>
</evidence>
<feature type="transmembrane region" description="Helical" evidence="14">
    <location>
        <begin position="247"/>
        <end position="270"/>
    </location>
</feature>
<evidence type="ECO:0000256" key="9">
    <source>
        <dbReference type="ARBA" id="ARBA00022989"/>
    </source>
</evidence>
<evidence type="ECO:0000256" key="1">
    <source>
        <dbReference type="ARBA" id="ARBA00004638"/>
    </source>
</evidence>
<comment type="catalytic activity">
    <reaction evidence="13">
        <text>Zn(2+)(in) + 2 H(+)(out) = Zn(2+)(out) + 2 H(+)(in)</text>
        <dbReference type="Rhea" id="RHEA:72627"/>
        <dbReference type="ChEBI" id="CHEBI:15378"/>
        <dbReference type="ChEBI" id="CHEBI:29105"/>
    </reaction>
</comment>
<dbReference type="SUPFAM" id="SSF161111">
    <property type="entry name" value="Cation efflux protein transmembrane domain-like"/>
    <property type="match status" value="1"/>
</dbReference>
<dbReference type="InterPro" id="IPR002524">
    <property type="entry name" value="Cation_efflux"/>
</dbReference>
<keyword evidence="7" id="KW-0862">Zinc</keyword>
<feature type="transmembrane region" description="Helical" evidence="14">
    <location>
        <begin position="276"/>
        <end position="297"/>
    </location>
</feature>
<keyword evidence="10" id="KW-0406">Ion transport</keyword>
<reference evidence="18" key="1">
    <citation type="submission" date="2025-08" db="UniProtKB">
        <authorList>
            <consortium name="RefSeq"/>
        </authorList>
    </citation>
    <scope>IDENTIFICATION</scope>
    <source>
        <tissue evidence="18">Sperm</tissue>
    </source>
</reference>
<keyword evidence="8" id="KW-0864">Zinc transport</keyword>
<dbReference type="Proteomes" id="UP001318040">
    <property type="component" value="Chromosome 12"/>
</dbReference>
<feature type="domain" description="Cation efflux protein transmembrane" evidence="15">
    <location>
        <begin position="86"/>
        <end position="305"/>
    </location>
</feature>
<dbReference type="InterPro" id="IPR027469">
    <property type="entry name" value="Cation_efflux_TMD_sf"/>
</dbReference>
<dbReference type="PANTHER" id="PTHR11562">
    <property type="entry name" value="CATION EFFLUX PROTEIN/ ZINC TRANSPORTER"/>
    <property type="match status" value="1"/>
</dbReference>
<dbReference type="GO" id="GO:0015297">
    <property type="term" value="F:antiporter activity"/>
    <property type="evidence" value="ECO:0007669"/>
    <property type="project" value="UniProtKB-KW"/>
</dbReference>
<evidence type="ECO:0000256" key="5">
    <source>
        <dbReference type="ARBA" id="ARBA00022692"/>
    </source>
</evidence>
<sequence length="400" mass="43571">MEADREKAQLLEEGNAKSAYLTYLRNSVSSVNSLLQATDSPPRKFPDGAGVDLAHEALGHSPCHSDAGGQRRRRREESERAKRQLYLVSVICFVFIIGEAVGGILAHSLAIMTDVAHLLTDFASFSISLLSLWLADRPTSKRMTFGWYRAEILGALLSIFSIWVVTGVLVYLAACRMISRDFAIEGTAMLATSACAVIVNIIMAVLLARGHHSSGPSGDSEAPPAVPLHLHGHSHLQSHSNPSIRAAFIHALGDLLQSIGVLVAACIIFFKPEYKLVDPICTFIFSLFVLVTTITILRDVLQVLMEGVPLGERFDDVQGSLLSMPGVQAVHDLHLWSLTSGRRAASAHLVTGPGEPAMQPLLQEATRRLRELHGFHEVTLQLEPYNATMATCPDCKEPRS</sequence>
<evidence type="ECO:0000256" key="13">
    <source>
        <dbReference type="ARBA" id="ARBA00048349"/>
    </source>
</evidence>
<evidence type="ECO:0000256" key="2">
    <source>
        <dbReference type="ARBA" id="ARBA00008873"/>
    </source>
</evidence>
<keyword evidence="12" id="KW-0968">Cytoplasmic vesicle</keyword>
<evidence type="ECO:0000256" key="6">
    <source>
        <dbReference type="ARBA" id="ARBA00022723"/>
    </source>
</evidence>
<keyword evidence="3" id="KW-0813">Transport</keyword>
<feature type="transmembrane region" description="Helical" evidence="14">
    <location>
        <begin position="186"/>
        <end position="208"/>
    </location>
</feature>
<evidence type="ECO:0000256" key="8">
    <source>
        <dbReference type="ARBA" id="ARBA00022906"/>
    </source>
</evidence>
<dbReference type="GO" id="GO:0005385">
    <property type="term" value="F:zinc ion transmembrane transporter activity"/>
    <property type="evidence" value="ECO:0007669"/>
    <property type="project" value="UniProtKB-ARBA"/>
</dbReference>
<protein>
    <submittedName>
        <fullName evidence="18">Zinc transporter 2-like</fullName>
    </submittedName>
</protein>
<dbReference type="RefSeq" id="XP_032808530.1">
    <property type="nucleotide sequence ID" value="XM_032952639.1"/>
</dbReference>
<feature type="transmembrane region" description="Helical" evidence="14">
    <location>
        <begin position="147"/>
        <end position="174"/>
    </location>
</feature>
<keyword evidence="9 14" id="KW-1133">Transmembrane helix</keyword>
<dbReference type="PANTHER" id="PTHR11562:SF17">
    <property type="entry name" value="RE54080P-RELATED"/>
    <property type="match status" value="1"/>
</dbReference>
<dbReference type="Pfam" id="PF01545">
    <property type="entry name" value="Cation_efflux"/>
    <property type="match status" value="1"/>
</dbReference>
<keyword evidence="11 14" id="KW-0472">Membrane</keyword>
<dbReference type="InterPro" id="IPR036837">
    <property type="entry name" value="Cation_efflux_CTD_sf"/>
</dbReference>
<keyword evidence="4" id="KW-0050">Antiport</keyword>
<accession>A0AAJ7T186</accession>
<dbReference type="NCBIfam" id="TIGR01297">
    <property type="entry name" value="CDF"/>
    <property type="match status" value="1"/>
</dbReference>
<name>A0AAJ7T186_PETMA</name>
<evidence type="ECO:0000259" key="16">
    <source>
        <dbReference type="Pfam" id="PF16916"/>
    </source>
</evidence>
<dbReference type="InterPro" id="IPR058533">
    <property type="entry name" value="Cation_efflux_TM"/>
</dbReference>
<evidence type="ECO:0000259" key="15">
    <source>
        <dbReference type="Pfam" id="PF01545"/>
    </source>
</evidence>
<evidence type="ECO:0000256" key="11">
    <source>
        <dbReference type="ARBA" id="ARBA00023136"/>
    </source>
</evidence>
<comment type="similarity">
    <text evidence="2">Belongs to the cation diffusion facilitator (CDF) transporter (TC 2.A.4) family. SLC30A subfamily.</text>
</comment>
<evidence type="ECO:0000313" key="17">
    <source>
        <dbReference type="Proteomes" id="UP001318040"/>
    </source>
</evidence>
<dbReference type="KEGG" id="pmrn:116941507"/>
<dbReference type="InterPro" id="IPR050681">
    <property type="entry name" value="CDF/SLC30A"/>
</dbReference>
<dbReference type="GO" id="GO:0005886">
    <property type="term" value="C:plasma membrane"/>
    <property type="evidence" value="ECO:0007669"/>
    <property type="project" value="TreeGrafter"/>
</dbReference>
<evidence type="ECO:0000256" key="7">
    <source>
        <dbReference type="ARBA" id="ARBA00022833"/>
    </source>
</evidence>
<dbReference type="InterPro" id="IPR027470">
    <property type="entry name" value="Cation_efflux_CTD"/>
</dbReference>
<feature type="transmembrane region" description="Helical" evidence="14">
    <location>
        <begin position="85"/>
        <end position="109"/>
    </location>
</feature>
<dbReference type="Pfam" id="PF16916">
    <property type="entry name" value="ZT_dimer"/>
    <property type="match status" value="1"/>
</dbReference>
<dbReference type="AlphaFoldDB" id="A0AAJ7T186"/>
<proteinExistence type="inferred from homology"/>
<evidence type="ECO:0000256" key="12">
    <source>
        <dbReference type="ARBA" id="ARBA00023329"/>
    </source>
</evidence>
<dbReference type="Gene3D" id="1.20.1510.10">
    <property type="entry name" value="Cation efflux protein transmembrane domain"/>
    <property type="match status" value="1"/>
</dbReference>